<keyword evidence="2" id="KW-1277">Toxin-antitoxin system</keyword>
<evidence type="ECO:0000313" key="7">
    <source>
        <dbReference type="Proteomes" id="UP001560267"/>
    </source>
</evidence>
<comment type="caution">
    <text evidence="6">The sequence shown here is derived from an EMBL/GenBank/DDBJ whole genome shotgun (WGS) entry which is preliminary data.</text>
</comment>
<dbReference type="PANTHER" id="PTHR34139:SF1">
    <property type="entry name" value="RNASE MJ1380-RELATED"/>
    <property type="match status" value="1"/>
</dbReference>
<dbReference type="EMBL" id="JBFSHR010000068">
    <property type="protein sequence ID" value="MEX6430640.1"/>
    <property type="molecule type" value="Genomic_DNA"/>
</dbReference>
<evidence type="ECO:0000256" key="2">
    <source>
        <dbReference type="ARBA" id="ARBA00022649"/>
    </source>
</evidence>
<dbReference type="RefSeq" id="WP_298404374.1">
    <property type="nucleotide sequence ID" value="NZ_JBFSHR010000068.1"/>
</dbReference>
<dbReference type="Pfam" id="PF01934">
    <property type="entry name" value="HepT-like"/>
    <property type="match status" value="1"/>
</dbReference>
<evidence type="ECO:0000256" key="5">
    <source>
        <dbReference type="ARBA" id="ARBA00022801"/>
    </source>
</evidence>
<gene>
    <name evidence="6" type="ORF">AB6A68_12465</name>
</gene>
<evidence type="ECO:0000256" key="3">
    <source>
        <dbReference type="ARBA" id="ARBA00022722"/>
    </source>
</evidence>
<keyword evidence="1" id="KW-0597">Phosphoprotein</keyword>
<evidence type="ECO:0000256" key="1">
    <source>
        <dbReference type="ARBA" id="ARBA00022553"/>
    </source>
</evidence>
<dbReference type="PANTHER" id="PTHR34139">
    <property type="entry name" value="UPF0331 PROTEIN MJ0127"/>
    <property type="match status" value="1"/>
</dbReference>
<organism evidence="6 7">
    <name type="scientific">Ferrimicrobium acidiphilum</name>
    <dbReference type="NCBI Taxonomy" id="121039"/>
    <lineage>
        <taxon>Bacteria</taxon>
        <taxon>Bacillati</taxon>
        <taxon>Actinomycetota</taxon>
        <taxon>Acidimicrobiia</taxon>
        <taxon>Acidimicrobiales</taxon>
        <taxon>Acidimicrobiaceae</taxon>
        <taxon>Ferrimicrobium</taxon>
    </lineage>
</organism>
<dbReference type="InterPro" id="IPR051813">
    <property type="entry name" value="HepT_RNase_toxin"/>
</dbReference>
<dbReference type="Proteomes" id="UP001560267">
    <property type="component" value="Unassembled WGS sequence"/>
</dbReference>
<evidence type="ECO:0000313" key="6">
    <source>
        <dbReference type="EMBL" id="MEX6430640.1"/>
    </source>
</evidence>
<keyword evidence="4" id="KW-0547">Nucleotide-binding</keyword>
<keyword evidence="5" id="KW-0378">Hydrolase</keyword>
<evidence type="ECO:0000256" key="4">
    <source>
        <dbReference type="ARBA" id="ARBA00022741"/>
    </source>
</evidence>
<protein>
    <submittedName>
        <fullName evidence="6">HepT-like ribonuclease domain-containing protein</fullName>
    </submittedName>
</protein>
<proteinExistence type="predicted"/>
<accession>A0ABV3Y5S5</accession>
<name>A0ABV3Y5S5_9ACTN</name>
<sequence>MSRNDEHRVADIFDAADELAVIVAMGPSDDDDGRIRLRAVERLLEIIGEATGALSDEFIGEYPGVPWSDISALRILLAHHYHRIDPNQVWAIARVSVPDLVIALRSKGS</sequence>
<reference evidence="6 7" key="1">
    <citation type="submission" date="2024-07" db="EMBL/GenBank/DDBJ databases">
        <title>Draft Genome Sequence of Ferrimicrobium acidiphilum Strain YE2023, Isolated from a Pulp of Bioleach Reactor.</title>
        <authorList>
            <person name="Elkina Y.A."/>
            <person name="Bulaeva A.G."/>
            <person name="Beletsky A.V."/>
            <person name="Mardanov A.V."/>
        </authorList>
    </citation>
    <scope>NUCLEOTIDE SEQUENCE [LARGE SCALE GENOMIC DNA]</scope>
    <source>
        <strain evidence="6 7">YE2023</strain>
    </source>
</reference>
<keyword evidence="3" id="KW-0540">Nuclease</keyword>
<keyword evidence="7" id="KW-1185">Reference proteome</keyword>
<dbReference type="InterPro" id="IPR008201">
    <property type="entry name" value="HepT-like"/>
</dbReference>